<sequence length="119" mass="13349">MKSVLFFLFAIVCFVVTPRVASAQSNNNEPKKVEINITNLTCDGDMPTIKKQLVNLDGIEAVEFTKRKSNISKFTVQFDETVISLEQIYKAIETTPGCDDKSTTPYRVKQNKSPKSKQA</sequence>
<feature type="chain" id="PRO_5016319108" evidence="2">
    <location>
        <begin position="24"/>
        <end position="119"/>
    </location>
</feature>
<organism evidence="4 5">
    <name type="scientific">Chitinophaga skermanii</name>
    <dbReference type="NCBI Taxonomy" id="331697"/>
    <lineage>
        <taxon>Bacteria</taxon>
        <taxon>Pseudomonadati</taxon>
        <taxon>Bacteroidota</taxon>
        <taxon>Chitinophagia</taxon>
        <taxon>Chitinophagales</taxon>
        <taxon>Chitinophagaceae</taxon>
        <taxon>Chitinophaga</taxon>
    </lineage>
</organism>
<reference evidence="4 5" key="1">
    <citation type="submission" date="2018-06" db="EMBL/GenBank/DDBJ databases">
        <title>Genomic Encyclopedia of Archaeal and Bacterial Type Strains, Phase II (KMG-II): from individual species to whole genera.</title>
        <authorList>
            <person name="Goeker M."/>
        </authorList>
    </citation>
    <scope>NUCLEOTIDE SEQUENCE [LARGE SCALE GENOMIC DNA]</scope>
    <source>
        <strain evidence="4 5">DSM 23857</strain>
    </source>
</reference>
<evidence type="ECO:0000256" key="1">
    <source>
        <dbReference type="SAM" id="MobiDB-lite"/>
    </source>
</evidence>
<dbReference type="CDD" id="cd00371">
    <property type="entry name" value="HMA"/>
    <property type="match status" value="1"/>
</dbReference>
<evidence type="ECO:0000313" key="5">
    <source>
        <dbReference type="Proteomes" id="UP000249547"/>
    </source>
</evidence>
<evidence type="ECO:0000256" key="2">
    <source>
        <dbReference type="SAM" id="SignalP"/>
    </source>
</evidence>
<evidence type="ECO:0000313" key="4">
    <source>
        <dbReference type="EMBL" id="RAI99736.1"/>
    </source>
</evidence>
<gene>
    <name evidence="4" type="ORF">LX64_04288</name>
</gene>
<dbReference type="Gene3D" id="3.30.70.100">
    <property type="match status" value="1"/>
</dbReference>
<dbReference type="RefSeq" id="WP_111599696.1">
    <property type="nucleotide sequence ID" value="NZ_QLLL01000009.1"/>
</dbReference>
<dbReference type="PROSITE" id="PS50846">
    <property type="entry name" value="HMA_2"/>
    <property type="match status" value="1"/>
</dbReference>
<evidence type="ECO:0000259" key="3">
    <source>
        <dbReference type="PROSITE" id="PS50846"/>
    </source>
</evidence>
<comment type="caution">
    <text evidence="4">The sequence shown here is derived from an EMBL/GenBank/DDBJ whole genome shotgun (WGS) entry which is preliminary data.</text>
</comment>
<dbReference type="OrthoDB" id="673979at2"/>
<feature type="region of interest" description="Disordered" evidence="1">
    <location>
        <begin position="95"/>
        <end position="119"/>
    </location>
</feature>
<dbReference type="GO" id="GO:0046872">
    <property type="term" value="F:metal ion binding"/>
    <property type="evidence" value="ECO:0007669"/>
    <property type="project" value="InterPro"/>
</dbReference>
<dbReference type="InterPro" id="IPR036163">
    <property type="entry name" value="HMA_dom_sf"/>
</dbReference>
<feature type="compositionally biased region" description="Basic residues" evidence="1">
    <location>
        <begin position="109"/>
        <end position="119"/>
    </location>
</feature>
<proteinExistence type="predicted"/>
<protein>
    <submittedName>
        <fullName evidence="4">Copper chaperone CopZ</fullName>
    </submittedName>
</protein>
<dbReference type="AlphaFoldDB" id="A0A327QDL1"/>
<accession>A0A327QDL1</accession>
<keyword evidence="5" id="KW-1185">Reference proteome</keyword>
<dbReference type="InterPro" id="IPR006121">
    <property type="entry name" value="HMA_dom"/>
</dbReference>
<dbReference type="Proteomes" id="UP000249547">
    <property type="component" value="Unassembled WGS sequence"/>
</dbReference>
<feature type="signal peptide" evidence="2">
    <location>
        <begin position="1"/>
        <end position="23"/>
    </location>
</feature>
<name>A0A327QDL1_9BACT</name>
<keyword evidence="2" id="KW-0732">Signal</keyword>
<feature type="domain" description="HMA" evidence="3">
    <location>
        <begin position="31"/>
        <end position="100"/>
    </location>
</feature>
<dbReference type="SUPFAM" id="SSF55008">
    <property type="entry name" value="HMA, heavy metal-associated domain"/>
    <property type="match status" value="1"/>
</dbReference>
<dbReference type="EMBL" id="QLLL01000009">
    <property type="protein sequence ID" value="RAI99736.1"/>
    <property type="molecule type" value="Genomic_DNA"/>
</dbReference>